<dbReference type="EMBL" id="LZIT01000174">
    <property type="protein sequence ID" value="OBG37013.1"/>
    <property type="molecule type" value="Genomic_DNA"/>
</dbReference>
<dbReference type="AlphaFoldDB" id="A0ABD6NZD3"/>
<sequence length="73" mass="7702">MPARTGVQMCQQMLEHRIVSGLAGADEDHQGQPLAIDELVNLGAQPTAGTANAVVRRLDDQILVIRPSPLCGG</sequence>
<protein>
    <submittedName>
        <fullName evidence="1">Uncharacterized protein</fullName>
    </submittedName>
</protein>
<gene>
    <name evidence="1" type="ORF">A5672_18675</name>
</gene>
<evidence type="ECO:0000313" key="2">
    <source>
        <dbReference type="Proteomes" id="UP000092086"/>
    </source>
</evidence>
<name>A0ABD6NZD3_9MYCO</name>
<dbReference type="Proteomes" id="UP000092086">
    <property type="component" value="Unassembled WGS sequence"/>
</dbReference>
<organism evidence="1 2">
    <name type="scientific">Mycobacterium alsense</name>
    <dbReference type="NCBI Taxonomy" id="324058"/>
    <lineage>
        <taxon>Bacteria</taxon>
        <taxon>Bacillati</taxon>
        <taxon>Actinomycetota</taxon>
        <taxon>Actinomycetes</taxon>
        <taxon>Mycobacteriales</taxon>
        <taxon>Mycobacteriaceae</taxon>
        <taxon>Mycobacterium</taxon>
    </lineage>
</organism>
<proteinExistence type="predicted"/>
<accession>A0ABD6NZD3</accession>
<evidence type="ECO:0000313" key="1">
    <source>
        <dbReference type="EMBL" id="OBG37013.1"/>
    </source>
</evidence>
<comment type="caution">
    <text evidence="1">The sequence shown here is derived from an EMBL/GenBank/DDBJ whole genome shotgun (WGS) entry which is preliminary data.</text>
</comment>
<reference evidence="1 2" key="1">
    <citation type="submission" date="2016-06" db="EMBL/GenBank/DDBJ databases">
        <authorList>
            <person name="Sutton G."/>
            <person name="Brinkac L."/>
            <person name="Sanka R."/>
            <person name="Adams M."/>
            <person name="Lau E."/>
            <person name="Sam S."/>
            <person name="Sreng N."/>
            <person name="Him V."/>
            <person name="Kerleguer A."/>
            <person name="Cheng S."/>
        </authorList>
    </citation>
    <scope>NUCLEOTIDE SEQUENCE [LARGE SCALE GENOMIC DNA]</scope>
    <source>
        <strain evidence="1 2">E2978</strain>
    </source>
</reference>